<feature type="transmembrane region" description="Helical" evidence="4">
    <location>
        <begin position="204"/>
        <end position="224"/>
    </location>
</feature>
<evidence type="ECO:0000259" key="6">
    <source>
        <dbReference type="Pfam" id="PF00127"/>
    </source>
</evidence>
<evidence type="ECO:0000313" key="7">
    <source>
        <dbReference type="EMBL" id="PMD15186.1"/>
    </source>
</evidence>
<keyword evidence="4" id="KW-0812">Transmembrane</keyword>
<reference evidence="7 8" key="1">
    <citation type="submission" date="2016-05" db="EMBL/GenBank/DDBJ databases">
        <title>A degradative enzymes factory behind the ericoid mycorrhizal symbiosis.</title>
        <authorList>
            <consortium name="DOE Joint Genome Institute"/>
            <person name="Martino E."/>
            <person name="Morin E."/>
            <person name="Grelet G."/>
            <person name="Kuo A."/>
            <person name="Kohler A."/>
            <person name="Daghino S."/>
            <person name="Barry K."/>
            <person name="Choi C."/>
            <person name="Cichocki N."/>
            <person name="Clum A."/>
            <person name="Copeland A."/>
            <person name="Hainaut M."/>
            <person name="Haridas S."/>
            <person name="Labutti K."/>
            <person name="Lindquist E."/>
            <person name="Lipzen A."/>
            <person name="Khouja H.-R."/>
            <person name="Murat C."/>
            <person name="Ohm R."/>
            <person name="Olson A."/>
            <person name="Spatafora J."/>
            <person name="Veneault-Fourrey C."/>
            <person name="Henrissat B."/>
            <person name="Grigoriev I."/>
            <person name="Martin F."/>
            <person name="Perotto S."/>
        </authorList>
    </citation>
    <scope>NUCLEOTIDE SEQUENCE [LARGE SCALE GENOMIC DNA]</scope>
    <source>
        <strain evidence="7 8">UAMH 7357</strain>
    </source>
</reference>
<dbReference type="EMBL" id="KZ613515">
    <property type="protein sequence ID" value="PMD15186.1"/>
    <property type="molecule type" value="Genomic_DNA"/>
</dbReference>
<keyword evidence="4" id="KW-0472">Membrane</keyword>
<dbReference type="AlphaFoldDB" id="A0A2J6PMS8"/>
<dbReference type="GO" id="GO:0005507">
    <property type="term" value="F:copper ion binding"/>
    <property type="evidence" value="ECO:0007669"/>
    <property type="project" value="InterPro"/>
</dbReference>
<accession>A0A2J6PMS8</accession>
<dbReference type="Pfam" id="PF00127">
    <property type="entry name" value="Copper-bind"/>
    <property type="match status" value="1"/>
</dbReference>
<keyword evidence="5" id="KW-0732">Signal</keyword>
<keyword evidence="1" id="KW-0479">Metal-binding</keyword>
<dbReference type="InterPro" id="IPR000923">
    <property type="entry name" value="BlueCu_1"/>
</dbReference>
<evidence type="ECO:0000256" key="5">
    <source>
        <dbReference type="SAM" id="SignalP"/>
    </source>
</evidence>
<proteinExistence type="predicted"/>
<dbReference type="GO" id="GO:0009055">
    <property type="term" value="F:electron transfer activity"/>
    <property type="evidence" value="ECO:0007669"/>
    <property type="project" value="InterPro"/>
</dbReference>
<dbReference type="InterPro" id="IPR008972">
    <property type="entry name" value="Cupredoxin"/>
</dbReference>
<dbReference type="SUPFAM" id="SSF49503">
    <property type="entry name" value="Cupredoxins"/>
    <property type="match status" value="1"/>
</dbReference>
<dbReference type="CDD" id="cd00920">
    <property type="entry name" value="Cupredoxin"/>
    <property type="match status" value="1"/>
</dbReference>
<keyword evidence="4" id="KW-1133">Transmembrane helix</keyword>
<evidence type="ECO:0000256" key="1">
    <source>
        <dbReference type="ARBA" id="ARBA00022723"/>
    </source>
</evidence>
<feature type="chain" id="PRO_5014422978" evidence="5">
    <location>
        <begin position="18"/>
        <end position="225"/>
    </location>
</feature>
<keyword evidence="8" id="KW-1185">Reference proteome</keyword>
<feature type="signal peptide" evidence="5">
    <location>
        <begin position="1"/>
        <end position="17"/>
    </location>
</feature>
<keyword evidence="2" id="KW-0186">Copper</keyword>
<dbReference type="Proteomes" id="UP000235672">
    <property type="component" value="Unassembled WGS sequence"/>
</dbReference>
<feature type="domain" description="Blue (type 1) copper" evidence="6">
    <location>
        <begin position="49"/>
        <end position="142"/>
    </location>
</feature>
<dbReference type="PANTHER" id="PTHR34883">
    <property type="entry name" value="SERINE-RICH PROTEIN, PUTATIVE-RELATED-RELATED"/>
    <property type="match status" value="1"/>
</dbReference>
<evidence type="ECO:0000313" key="8">
    <source>
        <dbReference type="Proteomes" id="UP000235672"/>
    </source>
</evidence>
<dbReference type="InterPro" id="IPR052953">
    <property type="entry name" value="Ser-rich/MCO-related"/>
</dbReference>
<dbReference type="STRING" id="1745343.A0A2J6PMS8"/>
<dbReference type="PANTHER" id="PTHR34883:SF20">
    <property type="entry name" value="PHYTOCYANIN DOMAIN-CONTAINING PROTEIN"/>
    <property type="match status" value="1"/>
</dbReference>
<organism evidence="7 8">
    <name type="scientific">Hyaloscypha hepaticicola</name>
    <dbReference type="NCBI Taxonomy" id="2082293"/>
    <lineage>
        <taxon>Eukaryota</taxon>
        <taxon>Fungi</taxon>
        <taxon>Dikarya</taxon>
        <taxon>Ascomycota</taxon>
        <taxon>Pezizomycotina</taxon>
        <taxon>Leotiomycetes</taxon>
        <taxon>Helotiales</taxon>
        <taxon>Hyaloscyphaceae</taxon>
        <taxon>Hyaloscypha</taxon>
    </lineage>
</organism>
<gene>
    <name evidence="7" type="ORF">NA56DRAFT_634933</name>
</gene>
<name>A0A2J6PMS8_9HELO</name>
<evidence type="ECO:0000256" key="4">
    <source>
        <dbReference type="SAM" id="Phobius"/>
    </source>
</evidence>
<dbReference type="Gene3D" id="2.60.40.420">
    <property type="entry name" value="Cupredoxins - blue copper proteins"/>
    <property type="match status" value="1"/>
</dbReference>
<feature type="region of interest" description="Disordered" evidence="3">
    <location>
        <begin position="180"/>
        <end position="200"/>
    </location>
</feature>
<evidence type="ECO:0000256" key="3">
    <source>
        <dbReference type="SAM" id="MobiDB-lite"/>
    </source>
</evidence>
<feature type="compositionally biased region" description="Low complexity" evidence="3">
    <location>
        <begin position="183"/>
        <end position="193"/>
    </location>
</feature>
<evidence type="ECO:0000256" key="2">
    <source>
        <dbReference type="ARBA" id="ARBA00023008"/>
    </source>
</evidence>
<dbReference type="OrthoDB" id="5415867at2759"/>
<protein>
    <submittedName>
        <fullName evidence="7">Cupredoxin</fullName>
    </submittedName>
</protein>
<sequence>MHSSITFLLFALPFTLAQYGNSNNSPTTTSGAAPSPTASANPSVHTVLAGNGNLAYTPNTLTAAKGETVEFHFFAPEHSVAQGEFSTPCTPPANGTGFFSGDITTASGENTNVFTITINDTNPIWFYCVIPTHCQAGMSGVINPPSDGSQTLAQYQAAAGNVPNSVAPANVQGGVLGPVQAASTTSSSSPSPSKKNSGVRVGGGVQWIIFAATGAIAMAIGGLMI</sequence>